<dbReference type="InterPro" id="IPR055927">
    <property type="entry name" value="DUF7504"/>
</dbReference>
<sequence>MATWRRLESPTPPEGSRVPGTTDGRGFSLTPGEQALVSVPSMGSPLSVLPDDAFENLLVLSATASPEKVESLVERRGGDPEKVGVVPVTGSPTEYDGPLWTTDPVDPSDLTGISIRLSKAMQYVMPGGWVVVDNVNVLLMYGREEKVFRLFDSVVSNAREKDACGAYCTVRDAVTDETYSRLRGFCDREISVE</sequence>
<evidence type="ECO:0000256" key="1">
    <source>
        <dbReference type="SAM" id="MobiDB-lite"/>
    </source>
</evidence>
<feature type="compositionally biased region" description="Basic and acidic residues" evidence="1">
    <location>
        <begin position="73"/>
        <end position="82"/>
    </location>
</feature>
<feature type="region of interest" description="Disordered" evidence="1">
    <location>
        <begin position="73"/>
        <end position="100"/>
    </location>
</feature>
<evidence type="ECO:0000313" key="2">
    <source>
        <dbReference type="EMBL" id="MFC7080557.1"/>
    </source>
</evidence>
<name>A0ABD5WJ52_9EURY</name>
<dbReference type="Proteomes" id="UP001596407">
    <property type="component" value="Unassembled WGS sequence"/>
</dbReference>
<feature type="region of interest" description="Disordered" evidence="1">
    <location>
        <begin position="1"/>
        <end position="31"/>
    </location>
</feature>
<comment type="caution">
    <text evidence="2">The sequence shown here is derived from an EMBL/GenBank/DDBJ whole genome shotgun (WGS) entry which is preliminary data.</text>
</comment>
<evidence type="ECO:0008006" key="4">
    <source>
        <dbReference type="Google" id="ProtNLM"/>
    </source>
</evidence>
<accession>A0ABD5WJ52</accession>
<proteinExistence type="predicted"/>
<dbReference type="RefSeq" id="WP_382209782.1">
    <property type="nucleotide sequence ID" value="NZ_JBHSZH010000005.1"/>
</dbReference>
<gene>
    <name evidence="2" type="ORF">ACFQJ6_10930</name>
</gene>
<evidence type="ECO:0000313" key="3">
    <source>
        <dbReference type="Proteomes" id="UP001596407"/>
    </source>
</evidence>
<dbReference type="Pfam" id="PF24336">
    <property type="entry name" value="DUF7504"/>
    <property type="match status" value="1"/>
</dbReference>
<dbReference type="EMBL" id="JBHSZH010000005">
    <property type="protein sequence ID" value="MFC7080557.1"/>
    <property type="molecule type" value="Genomic_DNA"/>
</dbReference>
<protein>
    <recommendedName>
        <fullName evidence="4">DUF835 domain-containing protein</fullName>
    </recommendedName>
</protein>
<dbReference type="AlphaFoldDB" id="A0ABD5WJ52"/>
<reference evidence="2 3" key="1">
    <citation type="journal article" date="2019" name="Int. J. Syst. Evol. Microbiol.">
        <title>The Global Catalogue of Microorganisms (GCM) 10K type strain sequencing project: providing services to taxonomists for standard genome sequencing and annotation.</title>
        <authorList>
            <consortium name="The Broad Institute Genomics Platform"/>
            <consortium name="The Broad Institute Genome Sequencing Center for Infectious Disease"/>
            <person name="Wu L."/>
            <person name="Ma J."/>
        </authorList>
    </citation>
    <scope>NUCLEOTIDE SEQUENCE [LARGE SCALE GENOMIC DNA]</scope>
    <source>
        <strain evidence="2 3">DT72</strain>
    </source>
</reference>
<keyword evidence="3" id="KW-1185">Reference proteome</keyword>
<organism evidence="2 3">
    <name type="scientific">Halorussus caseinilyticus</name>
    <dbReference type="NCBI Taxonomy" id="3034025"/>
    <lineage>
        <taxon>Archaea</taxon>
        <taxon>Methanobacteriati</taxon>
        <taxon>Methanobacteriota</taxon>
        <taxon>Stenosarchaea group</taxon>
        <taxon>Halobacteria</taxon>
        <taxon>Halobacteriales</taxon>
        <taxon>Haladaptataceae</taxon>
        <taxon>Halorussus</taxon>
    </lineage>
</organism>